<dbReference type="AlphaFoldDB" id="W0JWN9"/>
<sequence length="91" mass="9747">MVEHTRTLDFKIAFAIGLGAIIAAGIFSLSGAAVAMIESSAVIGFIIAVPVAGITAASYSEFASIYRFLAQMTVFSQRHWLPTSNQFHEPL</sequence>
<feature type="transmembrane region" description="Helical" evidence="1">
    <location>
        <begin position="12"/>
        <end position="37"/>
    </location>
</feature>
<dbReference type="eggNOG" id="arCOG00009">
    <property type="taxonomic scope" value="Archaea"/>
</dbReference>
<keyword evidence="1" id="KW-0812">Transmembrane</keyword>
<keyword evidence="2" id="KW-0614">Plasmid</keyword>
<organism evidence="2 3">
    <name type="scientific">Halostagnicola larsenii XH-48</name>
    <dbReference type="NCBI Taxonomy" id="797299"/>
    <lineage>
        <taxon>Archaea</taxon>
        <taxon>Methanobacteriati</taxon>
        <taxon>Methanobacteriota</taxon>
        <taxon>Stenosarchaea group</taxon>
        <taxon>Halobacteria</taxon>
        <taxon>Halobacteriales</taxon>
        <taxon>Natrialbaceae</taxon>
        <taxon>Halostagnicola</taxon>
    </lineage>
</organism>
<keyword evidence="1" id="KW-0472">Membrane</keyword>
<dbReference type="HOGENOM" id="CLU_2419920_0_0_2"/>
<dbReference type="Gene3D" id="1.20.1740.10">
    <property type="entry name" value="Amino acid/polyamine transporter I"/>
    <property type="match status" value="1"/>
</dbReference>
<evidence type="ECO:0008006" key="4">
    <source>
        <dbReference type="Google" id="ProtNLM"/>
    </source>
</evidence>
<evidence type="ECO:0000256" key="1">
    <source>
        <dbReference type="SAM" id="Phobius"/>
    </source>
</evidence>
<feature type="transmembrane region" description="Helical" evidence="1">
    <location>
        <begin position="43"/>
        <end position="69"/>
    </location>
</feature>
<geneLocation type="plasmid" evidence="2">
    <name>unnamed</name>
</geneLocation>
<accession>W0JWN9</accession>
<keyword evidence="1" id="KW-1133">Transmembrane helix</keyword>
<dbReference type="KEGG" id="hlr:HALLA_00090"/>
<dbReference type="Proteomes" id="UP000019024">
    <property type="component" value="Plasmid unnamed2"/>
</dbReference>
<evidence type="ECO:0000313" key="2">
    <source>
        <dbReference type="EMBL" id="AHG01722.1"/>
    </source>
</evidence>
<name>W0JWN9_9EURY</name>
<gene>
    <name evidence="2" type="ORF">HALLA_00090</name>
</gene>
<protein>
    <recommendedName>
        <fullName evidence="4">Amino acid permease/ SLC12A domain-containing protein</fullName>
    </recommendedName>
</protein>
<keyword evidence="3" id="KW-1185">Reference proteome</keyword>
<proteinExistence type="predicted"/>
<reference evidence="2 3" key="1">
    <citation type="submission" date="2014-01" db="EMBL/GenBank/DDBJ databases">
        <authorList>
            <consortium name="DOE Joint Genome Institute"/>
            <person name="Anderson I."/>
            <person name="Huntemann M."/>
            <person name="Han J."/>
            <person name="Chen A."/>
            <person name="Kyrpides N."/>
            <person name="Mavromatis K."/>
            <person name="Markowitz V."/>
            <person name="Palaniappan K."/>
            <person name="Ivanova N."/>
            <person name="Schaumberg A."/>
            <person name="Pati A."/>
            <person name="Liolios K."/>
            <person name="Nordberg H.P."/>
            <person name="Cantor M.N."/>
            <person name="Hua S.X."/>
            <person name="Woyke T."/>
        </authorList>
    </citation>
    <scope>NUCLEOTIDE SEQUENCE [LARGE SCALE GENOMIC DNA]</scope>
    <source>
        <strain evidence="2 3">XH-48</strain>
        <plasmid evidence="3">2</plasmid>
    </source>
</reference>
<evidence type="ECO:0000313" key="3">
    <source>
        <dbReference type="Proteomes" id="UP000019024"/>
    </source>
</evidence>
<dbReference type="EMBL" id="CP007057">
    <property type="protein sequence ID" value="AHG01722.1"/>
    <property type="molecule type" value="Genomic_DNA"/>
</dbReference>